<feature type="compositionally biased region" description="Basic and acidic residues" evidence="2">
    <location>
        <begin position="1946"/>
        <end position="1955"/>
    </location>
</feature>
<feature type="compositionally biased region" description="Basic and acidic residues" evidence="2">
    <location>
        <begin position="1488"/>
        <end position="1499"/>
    </location>
</feature>
<feature type="compositionally biased region" description="Low complexity" evidence="2">
    <location>
        <begin position="1204"/>
        <end position="1217"/>
    </location>
</feature>
<feature type="compositionally biased region" description="Polar residues" evidence="2">
    <location>
        <begin position="1524"/>
        <end position="1555"/>
    </location>
</feature>
<dbReference type="GO" id="GO:0007155">
    <property type="term" value="P:cell adhesion"/>
    <property type="evidence" value="ECO:0007669"/>
    <property type="project" value="UniProtKB-KW"/>
</dbReference>
<protein>
    <recommendedName>
        <fullName evidence="8">Afadin</fullName>
    </recommendedName>
</protein>
<feature type="compositionally biased region" description="Basic and acidic residues" evidence="2">
    <location>
        <begin position="1299"/>
        <end position="1319"/>
    </location>
</feature>
<feature type="compositionally biased region" description="Polar residues" evidence="2">
    <location>
        <begin position="1286"/>
        <end position="1296"/>
    </location>
</feature>
<feature type="compositionally biased region" description="Polar residues" evidence="2">
    <location>
        <begin position="1400"/>
        <end position="1415"/>
    </location>
</feature>
<feature type="region of interest" description="Disordered" evidence="2">
    <location>
        <begin position="2090"/>
        <end position="2116"/>
    </location>
</feature>
<dbReference type="InterPro" id="IPR037977">
    <property type="entry name" value="CBD_Afadin"/>
</dbReference>
<keyword evidence="1" id="KW-0130">Cell adhesion</keyword>
<feature type="compositionally biased region" description="Basic and acidic residues" evidence="2">
    <location>
        <begin position="1720"/>
        <end position="1836"/>
    </location>
</feature>
<feature type="compositionally biased region" description="Basic and acidic residues" evidence="2">
    <location>
        <begin position="1626"/>
        <end position="1687"/>
    </location>
</feature>
<dbReference type="Pfam" id="PF00595">
    <property type="entry name" value="PDZ"/>
    <property type="match status" value="1"/>
</dbReference>
<dbReference type="CDD" id="cd22711">
    <property type="entry name" value="FHA_AFDN"/>
    <property type="match status" value="1"/>
</dbReference>
<dbReference type="CDD" id="cd15471">
    <property type="entry name" value="Myo5p-like_CBD_afadin"/>
    <property type="match status" value="1"/>
</dbReference>
<accession>A0AAD9J2M2</accession>
<feature type="compositionally biased region" description="Basic and acidic residues" evidence="2">
    <location>
        <begin position="164"/>
        <end position="183"/>
    </location>
</feature>
<dbReference type="Pfam" id="PF01843">
    <property type="entry name" value="DIL"/>
    <property type="match status" value="1"/>
</dbReference>
<dbReference type="InterPro" id="IPR008984">
    <property type="entry name" value="SMAD_FHA_dom_sf"/>
</dbReference>
<dbReference type="InterPro" id="IPR000253">
    <property type="entry name" value="FHA_dom"/>
</dbReference>
<dbReference type="InterPro" id="IPR000159">
    <property type="entry name" value="RA_dom"/>
</dbReference>
<evidence type="ECO:0000313" key="7">
    <source>
        <dbReference type="Proteomes" id="UP001208570"/>
    </source>
</evidence>
<comment type="caution">
    <text evidence="6">The sequence shown here is derived from an EMBL/GenBank/DDBJ whole genome shotgun (WGS) entry which is preliminary data.</text>
</comment>
<dbReference type="PROSITE" id="PS51126">
    <property type="entry name" value="DILUTE"/>
    <property type="match status" value="1"/>
</dbReference>
<feature type="compositionally biased region" description="Basic and acidic residues" evidence="2">
    <location>
        <begin position="1963"/>
        <end position="1977"/>
    </location>
</feature>
<dbReference type="FunFam" id="2.30.42.10:FF:000032">
    <property type="entry name" value="Afadin isoform A"/>
    <property type="match status" value="1"/>
</dbReference>
<gene>
    <name evidence="6" type="ORF">LSH36_684g01025</name>
</gene>
<name>A0AAD9J2M2_9ANNE</name>
<dbReference type="CDD" id="cd01781">
    <property type="entry name" value="RA2_Afadin"/>
    <property type="match status" value="1"/>
</dbReference>
<dbReference type="FunFam" id="3.10.20.90:FF:000033">
    <property type="entry name" value="afadin isoform X1"/>
    <property type="match status" value="1"/>
</dbReference>
<dbReference type="SMART" id="SM00314">
    <property type="entry name" value="RA"/>
    <property type="match status" value="2"/>
</dbReference>
<feature type="compositionally biased region" description="Pro residues" evidence="2">
    <location>
        <begin position="1455"/>
        <end position="1478"/>
    </location>
</feature>
<evidence type="ECO:0000313" key="6">
    <source>
        <dbReference type="EMBL" id="KAK2145409.1"/>
    </source>
</evidence>
<feature type="region of interest" description="Disordered" evidence="2">
    <location>
        <begin position="135"/>
        <end position="194"/>
    </location>
</feature>
<dbReference type="Pfam" id="PF00498">
    <property type="entry name" value="FHA"/>
    <property type="match status" value="1"/>
</dbReference>
<keyword evidence="7" id="KW-1185">Reference proteome</keyword>
<dbReference type="Gene3D" id="3.10.20.90">
    <property type="entry name" value="Phosphatidylinositol 3-kinase Catalytic Subunit, Chain A, domain 1"/>
    <property type="match status" value="2"/>
</dbReference>
<proteinExistence type="predicted"/>
<feature type="compositionally biased region" description="Polar residues" evidence="2">
    <location>
        <begin position="2105"/>
        <end position="2116"/>
    </location>
</feature>
<feature type="domain" description="PDZ" evidence="3">
    <location>
        <begin position="984"/>
        <end position="1069"/>
    </location>
</feature>
<dbReference type="PROSITE" id="PS50106">
    <property type="entry name" value="PDZ"/>
    <property type="match status" value="1"/>
</dbReference>
<evidence type="ECO:0000256" key="1">
    <source>
        <dbReference type="ARBA" id="ARBA00022889"/>
    </source>
</evidence>
<feature type="region of interest" description="Disordered" evidence="2">
    <location>
        <begin position="2034"/>
        <end position="2057"/>
    </location>
</feature>
<evidence type="ECO:0000259" key="5">
    <source>
        <dbReference type="PROSITE" id="PS51126"/>
    </source>
</evidence>
<feature type="compositionally biased region" description="Basic and acidic residues" evidence="2">
    <location>
        <begin position="226"/>
        <end position="235"/>
    </location>
</feature>
<dbReference type="SMART" id="SM00228">
    <property type="entry name" value="PDZ"/>
    <property type="match status" value="1"/>
</dbReference>
<dbReference type="InterPro" id="IPR002710">
    <property type="entry name" value="Dilute_dom"/>
</dbReference>
<dbReference type="Gene3D" id="2.30.42.10">
    <property type="match status" value="1"/>
</dbReference>
<feature type="domain" description="Ras-associating" evidence="4">
    <location>
        <begin position="238"/>
        <end position="343"/>
    </location>
</feature>
<evidence type="ECO:0000256" key="2">
    <source>
        <dbReference type="SAM" id="MobiDB-lite"/>
    </source>
</evidence>
<feature type="compositionally biased region" description="Polar residues" evidence="2">
    <location>
        <begin position="1330"/>
        <end position="1349"/>
    </location>
</feature>
<dbReference type="InterPro" id="IPR001478">
    <property type="entry name" value="PDZ"/>
</dbReference>
<dbReference type="InterPro" id="IPR036034">
    <property type="entry name" value="PDZ_sf"/>
</dbReference>
<dbReference type="CDD" id="cd06789">
    <property type="entry name" value="PDZ_AFDN-like"/>
    <property type="match status" value="1"/>
</dbReference>
<dbReference type="InterPro" id="IPR028842">
    <property type="entry name" value="Afadin"/>
</dbReference>
<organism evidence="6 7">
    <name type="scientific">Paralvinella palmiformis</name>
    <dbReference type="NCBI Taxonomy" id="53620"/>
    <lineage>
        <taxon>Eukaryota</taxon>
        <taxon>Metazoa</taxon>
        <taxon>Spiralia</taxon>
        <taxon>Lophotrochozoa</taxon>
        <taxon>Annelida</taxon>
        <taxon>Polychaeta</taxon>
        <taxon>Sedentaria</taxon>
        <taxon>Canalipalpata</taxon>
        <taxon>Terebellida</taxon>
        <taxon>Terebelliformia</taxon>
        <taxon>Alvinellidae</taxon>
        <taxon>Paralvinella</taxon>
    </lineage>
</organism>
<feature type="region of interest" description="Disordered" evidence="2">
    <location>
        <begin position="226"/>
        <end position="245"/>
    </location>
</feature>
<dbReference type="Proteomes" id="UP001208570">
    <property type="component" value="Unassembled WGS sequence"/>
</dbReference>
<dbReference type="SUPFAM" id="SSF54236">
    <property type="entry name" value="Ubiquitin-like"/>
    <property type="match status" value="2"/>
</dbReference>
<evidence type="ECO:0008006" key="8">
    <source>
        <dbReference type="Google" id="ProtNLM"/>
    </source>
</evidence>
<feature type="compositionally biased region" description="Basic and acidic residues" evidence="2">
    <location>
        <begin position="1246"/>
        <end position="1257"/>
    </location>
</feature>
<feature type="compositionally biased region" description="Low complexity" evidence="2">
    <location>
        <begin position="1837"/>
        <end position="1850"/>
    </location>
</feature>
<feature type="region of interest" description="Disordered" evidence="2">
    <location>
        <begin position="1720"/>
        <end position="1985"/>
    </location>
</feature>
<feature type="compositionally biased region" description="Polar residues" evidence="2">
    <location>
        <begin position="1370"/>
        <end position="1385"/>
    </location>
</feature>
<dbReference type="Pfam" id="PF00788">
    <property type="entry name" value="RA"/>
    <property type="match status" value="2"/>
</dbReference>
<dbReference type="GO" id="GO:0005911">
    <property type="term" value="C:cell-cell junction"/>
    <property type="evidence" value="ECO:0007669"/>
    <property type="project" value="InterPro"/>
</dbReference>
<feature type="compositionally biased region" description="Basic and acidic residues" evidence="2">
    <location>
        <begin position="1851"/>
        <end position="1862"/>
    </location>
</feature>
<dbReference type="PANTHER" id="PTHR10398:SF2">
    <property type="entry name" value="AFADIN"/>
    <property type="match status" value="1"/>
</dbReference>
<dbReference type="InterPro" id="IPR029071">
    <property type="entry name" value="Ubiquitin-like_domsf"/>
</dbReference>
<feature type="compositionally biased region" description="Basic and acidic residues" evidence="2">
    <location>
        <begin position="2090"/>
        <end position="2103"/>
    </location>
</feature>
<dbReference type="SUPFAM" id="SSF50156">
    <property type="entry name" value="PDZ domain-like"/>
    <property type="match status" value="1"/>
</dbReference>
<dbReference type="PROSITE" id="PS50200">
    <property type="entry name" value="RA"/>
    <property type="match status" value="2"/>
</dbReference>
<feature type="compositionally biased region" description="Low complexity" evidence="2">
    <location>
        <begin position="1514"/>
        <end position="1523"/>
    </location>
</feature>
<dbReference type="EMBL" id="JAODUP010000683">
    <property type="protein sequence ID" value="KAK2145409.1"/>
    <property type="molecule type" value="Genomic_DNA"/>
</dbReference>
<dbReference type="SUPFAM" id="SSF49879">
    <property type="entry name" value="SMAD/FHA domain"/>
    <property type="match status" value="1"/>
</dbReference>
<dbReference type="PANTHER" id="PTHR10398">
    <property type="entry name" value="AFADIN"/>
    <property type="match status" value="1"/>
</dbReference>
<reference evidence="6" key="1">
    <citation type="journal article" date="2023" name="Mol. Biol. Evol.">
        <title>Third-Generation Sequencing Reveals the Adaptive Role of the Epigenome in Three Deep-Sea Polychaetes.</title>
        <authorList>
            <person name="Perez M."/>
            <person name="Aroh O."/>
            <person name="Sun Y."/>
            <person name="Lan Y."/>
            <person name="Juniper S.K."/>
            <person name="Young C.R."/>
            <person name="Angers B."/>
            <person name="Qian P.Y."/>
        </authorList>
    </citation>
    <scope>NUCLEOTIDE SEQUENCE</scope>
    <source>
        <strain evidence="6">P08H-3</strain>
    </source>
</reference>
<sequence>MLCLDQWMASKFEILSSGGKEGAVVKRRHEEKWDGEFFGVMRFFFQEADQRVSTKCIRVSNTASTNDVINTLVEKFRPDMRMLTLPSYALYEVHVNGEERRLKDDEYPLTVQLNWGKDDREGRFLLKDMDEKTHLPKTDSITNTTEISGKDGAPGFKRRLSKREKKELKKREKEAKLKDKENKSPNGNGVATKLYNELPDTSFTRSISNPEAVMRKRRQLKLEKKLQQIRSKDGGPDQGGTLKIYGESVRPDVPYKTLLLSTNDTAAFVVRETLEKYGMEKEDPRSYCLIQTLLPPGGPEYHGPGWGGQKEYVLDDDDCPLAILMHTPPNKGTVMFQLKRRSADMSHPKKKRSASATRLDTRERWMQPVYEPNQQNLPYLVEIQPDGTEPYKAHKFYVMPNRTEVGSEQGVPHSGQYVQLHGTDIELRHCVFTTTEGLVTVTPMHREAETFVNDKRIMETTILQHGMVIRFGKMHLYRFCDPNASKHVPPQMVPGKVTLKRQEKPSDYRGPPPGDAENFETTFDVDGHIETKPTSRIDVPEVAPITDLLPCSMQYKEEGEDAFLNSVISDISGNNIQFKLAPTYTLYMAVRYRVRKLKSMELNASECSHWINAFTNKVVTIIERTVQENVSNVQALSFWMANSSELLHFLKQDREICIDTKLGQDQLAQVVQTAFHQLVDCMQADLHHVMPAFLDESMEDLQTDSEIGMYPRGKPTIADVLQVLSSAMSLLRRCRVNAALTIQLFSQLFHFINMWLFNKLVLQPQLRLCTAAWGHRLKRRLGRVEIWAEKHGLELAADCHLARIIQAAHLLEAPKSNPDDIANISSTCFKLNSLQLRALLESYMPAPGEPHIPSELLQRVVAVAQSMSDELLRSEGREVRLEEDPDLQLPFLLPEDGYSCDIVKGVPNGLTEFLMPITSTGLCFLTINNGSNGSWTVYMGPLPPGEQQPMDVGRDGVPGQVMTPQSHIQEALPPSMPQKPEIIKVTFNKVKGSIGLSIVAAKGENQQERGIYVKSVVPGGGAAQDGRLQAGDQLLKVDGQSLVGLTQERAAEIMMHTGQTVTLEVAKQGAIYHGLTSLLTQPSPVMARGTGPQGMSPGVQKSRPKSEDVNRLGAMDGNWGTVERQRPLQLQHGASSSPNLPNVGPIGDMGYDIPPEPRPLQQVGPAGQKHEAPGQYPGPDPIRSRSTTQLDFRGPYEQHPAGPQPVQQLPQQYQSYPDLNRMERDKTYENYPADRYGQAPHGTQRKVAEPNERDIRPAKSLSSIHYGEVNRPDMNNRPHSGEFNHRQMSQSEQATRQPEPGKRQPPRDLYEPGRKKAEGDMGQSRDVPRSQPNNLPYQKSFYQNTQPGSPSKLDMDQMRIADIQRGGSPEKQSQYQPSGNKQQKPLSGVDIPRVELDPYKTQQHFFHQPQRSSPNAYPPSGDYRYQGPGGMMGGGDQGTLGSVGRPPQQKEHSPDIPPPLPTGPPPDDTSLPPPPGPPQNVEAQMMSDPHRMRGREGMEHGSQASRGGAPLRGQQSRSSTQQQPAVSLSNYYNTDSKNSPVTQLWQSQSESQPSHSYHYIPRPAPPQNIDRSITELQQAVGPDISTRLRAPTQSLVPRKLPPVGVKPPVAAKPAVKVTTDVSPWGREQKEREKQSLERDLRLRRQQEIRDLESRPSLTHEEQERLRRLHLDEEFDRRVQEVNEKKDEDDGDSDTDMISSPGGRAKVLELLQKDAIRREQQVLEDREKREQEKEQAEAMKIEKQERRLAQLEKEKEEHKMRQMRRQERKSQETEDYLLKQRELRERQRQEFEEQRRRQKQDEMRLLDRQREELRKKKEMEQEQLREIEASRSAEEQQMRASIRQQQQQQLQEGREFRYNDRYSHMQYDTSSNVRTEYRPMEKQGPPAPPERKSSRELYAGRSGSMSNLGQVGEPGGPIRSSLSTSAVGPQMMQDPYSKKSVSFDTNLTREIEDSRHASTSSEMSYREHQPQASHETHMHQTSKQMTTSLSSMNEQYHHQPQQQQQQLMYNSSVHDAPYMYNPEESQNATPRIPAQNISAQSTPGSNTPGVIGAQEVYRDPRDRITAYRQTNNVMTSEPQRMSFRDKMRMFAKEAGENTPQERSKISRAQQALETQYN</sequence>
<evidence type="ECO:0000259" key="4">
    <source>
        <dbReference type="PROSITE" id="PS50200"/>
    </source>
</evidence>
<feature type="region of interest" description="Disordered" evidence="2">
    <location>
        <begin position="1089"/>
        <end position="1110"/>
    </location>
</feature>
<feature type="compositionally biased region" description="Gly residues" evidence="2">
    <location>
        <begin position="1427"/>
        <end position="1438"/>
    </location>
</feature>
<dbReference type="CDD" id="cd01782">
    <property type="entry name" value="RA1_Afadin"/>
    <property type="match status" value="1"/>
</dbReference>
<dbReference type="GO" id="GO:0007165">
    <property type="term" value="P:signal transduction"/>
    <property type="evidence" value="ECO:0007669"/>
    <property type="project" value="InterPro"/>
</dbReference>
<dbReference type="SMART" id="SM01132">
    <property type="entry name" value="DIL"/>
    <property type="match status" value="1"/>
</dbReference>
<feature type="domain" description="Ras-associating" evidence="4">
    <location>
        <begin position="37"/>
        <end position="131"/>
    </location>
</feature>
<feature type="domain" description="Dilute" evidence="5">
    <location>
        <begin position="616"/>
        <end position="866"/>
    </location>
</feature>
<feature type="region of interest" description="Disordered" evidence="2">
    <location>
        <begin position="1131"/>
        <end position="1705"/>
    </location>
</feature>
<feature type="compositionally biased region" description="Polar residues" evidence="2">
    <location>
        <begin position="2034"/>
        <end position="2047"/>
    </location>
</feature>
<feature type="compositionally biased region" description="Basic and acidic residues" evidence="2">
    <location>
        <begin position="1268"/>
        <end position="1285"/>
    </location>
</feature>
<feature type="compositionally biased region" description="Low complexity" evidence="2">
    <location>
        <begin position="1596"/>
        <end position="1617"/>
    </location>
</feature>
<dbReference type="Gene3D" id="2.60.200.20">
    <property type="match status" value="1"/>
</dbReference>
<evidence type="ECO:0000259" key="3">
    <source>
        <dbReference type="PROSITE" id="PS50106"/>
    </source>
</evidence>